<keyword evidence="1" id="KW-0812">Transmembrane</keyword>
<organism evidence="2 3">
    <name type="scientific">Zancudomyces culisetae</name>
    <name type="common">Gut fungus</name>
    <name type="synonym">Smittium culisetae</name>
    <dbReference type="NCBI Taxonomy" id="1213189"/>
    <lineage>
        <taxon>Eukaryota</taxon>
        <taxon>Fungi</taxon>
        <taxon>Fungi incertae sedis</taxon>
        <taxon>Zoopagomycota</taxon>
        <taxon>Kickxellomycotina</taxon>
        <taxon>Harpellomycetes</taxon>
        <taxon>Harpellales</taxon>
        <taxon>Legeriomycetaceae</taxon>
        <taxon>Zancudomyces</taxon>
    </lineage>
</organism>
<keyword evidence="1" id="KW-1133">Transmembrane helix</keyword>
<gene>
    <name evidence="2" type="ORF">AX774_g5503</name>
</gene>
<name>A0A1R1PJF5_ZANCU</name>
<sequence length="180" mass="18855">SESLLHFRLTIGAALSNCFASCPSDVHTRALPSKLPVANRSPSVLQPSVVISVLAGVCARTTAACCGSSIDHIRAVPSPAPVASLFGYLGFHADTNADWLCPFRLSLSIAVCRPSPTPSLLLPPKLSTTTSSIITSLLSFSATSTIASTFSPIKFSSPALLTLPFIACIFCSVFIYNNPL</sequence>
<dbReference type="OrthoDB" id="10656729at2759"/>
<feature type="non-terminal residue" evidence="2">
    <location>
        <position position="1"/>
    </location>
</feature>
<comment type="caution">
    <text evidence="2">The sequence shown here is derived from an EMBL/GenBank/DDBJ whole genome shotgun (WGS) entry which is preliminary data.</text>
</comment>
<dbReference type="Proteomes" id="UP000188320">
    <property type="component" value="Unassembled WGS sequence"/>
</dbReference>
<keyword evidence="3" id="KW-1185">Reference proteome</keyword>
<proteinExistence type="predicted"/>
<dbReference type="AlphaFoldDB" id="A0A1R1PJF5"/>
<accession>A0A1R1PJF5</accession>
<dbReference type="EMBL" id="LSSK01001001">
    <property type="protein sequence ID" value="OMH81049.1"/>
    <property type="molecule type" value="Genomic_DNA"/>
</dbReference>
<evidence type="ECO:0000313" key="3">
    <source>
        <dbReference type="Proteomes" id="UP000188320"/>
    </source>
</evidence>
<keyword evidence="1" id="KW-0472">Membrane</keyword>
<reference evidence="3" key="1">
    <citation type="submission" date="2017-01" db="EMBL/GenBank/DDBJ databases">
        <authorList>
            <person name="Wang Y."/>
            <person name="White M."/>
            <person name="Kvist S."/>
            <person name="Moncalvo J.-M."/>
        </authorList>
    </citation>
    <scope>NUCLEOTIDE SEQUENCE [LARGE SCALE GENOMIC DNA]</scope>
    <source>
        <strain evidence="3">COL-18-3</strain>
    </source>
</reference>
<protein>
    <submittedName>
        <fullName evidence="2">Uncharacterized protein</fullName>
    </submittedName>
</protein>
<evidence type="ECO:0000256" key="1">
    <source>
        <dbReference type="SAM" id="Phobius"/>
    </source>
</evidence>
<evidence type="ECO:0000313" key="2">
    <source>
        <dbReference type="EMBL" id="OMH81049.1"/>
    </source>
</evidence>
<feature type="transmembrane region" description="Helical" evidence="1">
    <location>
        <begin position="159"/>
        <end position="176"/>
    </location>
</feature>